<dbReference type="PaxDb" id="2903-EOD11834"/>
<proteinExistence type="predicted"/>
<dbReference type="Proteomes" id="UP000013827">
    <property type="component" value="Unassembled WGS sequence"/>
</dbReference>
<name>A0A0D3IKP9_EMIH1</name>
<sequence>MPSRPPRPDPDPLPAPGRAAFERRRRVPPLPKYRRLTSAELARTAPLNLPGDWHGLPLPNSLAELATPRFGAAWLTRAFRAAGSIGPDNAVEEITAFEPLELQGLDAQGGAGEKALLRVRYARQEPGRRLHTDLFVKCPWEYTRFAYQRSLISVQLGDGDGMELSVYQFLEGSLPLRIPQLYFADLSRESSFYLLVTECVPYAPRGRTEDGYLLDWRRFGVGEVLPKSGKYQDDRIVDAHLYYYMFGSLKEFVLEYAPGLFGGGEYVEMAPYFTAAMHALAAHPELHVLSHVNLQIDNAWFWRSADADGAGEAVLECGLLDWYNASRVPAVSVFMGCLSGIEPEEGLMRCFADEYFKYGGPQVDPNLLRLQFRLAFCAGFAGNLQYIEAEVLKEMPSKEEWRSVRDRWDPRVMGRWNVRCRTVAFLQLIRAHEALGMHSFFMEWVRQNPAVCRSPGV</sequence>
<evidence type="ECO:0000313" key="3">
    <source>
        <dbReference type="Proteomes" id="UP000013827"/>
    </source>
</evidence>
<protein>
    <recommendedName>
        <fullName evidence="4">Aminoglycoside phosphotransferase domain-containing protein</fullName>
    </recommendedName>
</protein>
<dbReference type="eggNOG" id="ENOG502SR0Y">
    <property type="taxonomic scope" value="Eukaryota"/>
</dbReference>
<keyword evidence="3" id="KW-1185">Reference proteome</keyword>
<dbReference type="HOGENOM" id="CLU_660263_0_0_1"/>
<dbReference type="RefSeq" id="XP_005764263.1">
    <property type="nucleotide sequence ID" value="XM_005764206.1"/>
</dbReference>
<accession>A0A0D3IKP9</accession>
<evidence type="ECO:0008006" key="4">
    <source>
        <dbReference type="Google" id="ProtNLM"/>
    </source>
</evidence>
<evidence type="ECO:0000256" key="1">
    <source>
        <dbReference type="SAM" id="MobiDB-lite"/>
    </source>
</evidence>
<dbReference type="EnsemblProtists" id="EOD11834">
    <property type="protein sequence ID" value="EOD11834"/>
    <property type="gene ID" value="EMIHUDRAFT_452312"/>
</dbReference>
<dbReference type="KEGG" id="ehx:EMIHUDRAFT_452312"/>
<reference evidence="2" key="2">
    <citation type="submission" date="2024-10" db="UniProtKB">
        <authorList>
            <consortium name="EnsemblProtists"/>
        </authorList>
    </citation>
    <scope>IDENTIFICATION</scope>
</reference>
<reference evidence="3" key="1">
    <citation type="journal article" date="2013" name="Nature">
        <title>Pan genome of the phytoplankton Emiliania underpins its global distribution.</title>
        <authorList>
            <person name="Read B.A."/>
            <person name="Kegel J."/>
            <person name="Klute M.J."/>
            <person name="Kuo A."/>
            <person name="Lefebvre S.C."/>
            <person name="Maumus F."/>
            <person name="Mayer C."/>
            <person name="Miller J."/>
            <person name="Monier A."/>
            <person name="Salamov A."/>
            <person name="Young J."/>
            <person name="Aguilar M."/>
            <person name="Claverie J.M."/>
            <person name="Frickenhaus S."/>
            <person name="Gonzalez K."/>
            <person name="Herman E.K."/>
            <person name="Lin Y.C."/>
            <person name="Napier J."/>
            <person name="Ogata H."/>
            <person name="Sarno A.F."/>
            <person name="Shmutz J."/>
            <person name="Schroeder D."/>
            <person name="de Vargas C."/>
            <person name="Verret F."/>
            <person name="von Dassow P."/>
            <person name="Valentin K."/>
            <person name="Van de Peer Y."/>
            <person name="Wheeler G."/>
            <person name="Dacks J.B."/>
            <person name="Delwiche C.F."/>
            <person name="Dyhrman S.T."/>
            <person name="Glockner G."/>
            <person name="John U."/>
            <person name="Richards T."/>
            <person name="Worden A.Z."/>
            <person name="Zhang X."/>
            <person name="Grigoriev I.V."/>
            <person name="Allen A.E."/>
            <person name="Bidle K."/>
            <person name="Borodovsky M."/>
            <person name="Bowler C."/>
            <person name="Brownlee C."/>
            <person name="Cock J.M."/>
            <person name="Elias M."/>
            <person name="Gladyshev V.N."/>
            <person name="Groth M."/>
            <person name="Guda C."/>
            <person name="Hadaegh A."/>
            <person name="Iglesias-Rodriguez M.D."/>
            <person name="Jenkins J."/>
            <person name="Jones B.M."/>
            <person name="Lawson T."/>
            <person name="Leese F."/>
            <person name="Lindquist E."/>
            <person name="Lobanov A."/>
            <person name="Lomsadze A."/>
            <person name="Malik S.B."/>
            <person name="Marsh M.E."/>
            <person name="Mackinder L."/>
            <person name="Mock T."/>
            <person name="Mueller-Roeber B."/>
            <person name="Pagarete A."/>
            <person name="Parker M."/>
            <person name="Probert I."/>
            <person name="Quesneville H."/>
            <person name="Raines C."/>
            <person name="Rensing S.A."/>
            <person name="Riano-Pachon D.M."/>
            <person name="Richier S."/>
            <person name="Rokitta S."/>
            <person name="Shiraiwa Y."/>
            <person name="Soanes D.M."/>
            <person name="van der Giezen M."/>
            <person name="Wahlund T.M."/>
            <person name="Williams B."/>
            <person name="Wilson W."/>
            <person name="Wolfe G."/>
            <person name="Wurch L.L."/>
        </authorList>
    </citation>
    <scope>NUCLEOTIDE SEQUENCE</scope>
</reference>
<organism evidence="2 3">
    <name type="scientific">Emiliania huxleyi (strain CCMP1516)</name>
    <dbReference type="NCBI Taxonomy" id="280463"/>
    <lineage>
        <taxon>Eukaryota</taxon>
        <taxon>Haptista</taxon>
        <taxon>Haptophyta</taxon>
        <taxon>Prymnesiophyceae</taxon>
        <taxon>Isochrysidales</taxon>
        <taxon>Noelaerhabdaceae</taxon>
        <taxon>Emiliania</taxon>
    </lineage>
</organism>
<evidence type="ECO:0000313" key="2">
    <source>
        <dbReference type="EnsemblProtists" id="EOD11834"/>
    </source>
</evidence>
<dbReference type="GeneID" id="17258093"/>
<dbReference type="AlphaFoldDB" id="A0A0D3IKP9"/>
<feature type="compositionally biased region" description="Basic and acidic residues" evidence="1">
    <location>
        <begin position="1"/>
        <end position="10"/>
    </location>
</feature>
<feature type="region of interest" description="Disordered" evidence="1">
    <location>
        <begin position="1"/>
        <end position="29"/>
    </location>
</feature>